<dbReference type="AlphaFoldDB" id="A0A836CKP6"/>
<feature type="compositionally biased region" description="Pro residues" evidence="1">
    <location>
        <begin position="166"/>
        <end position="177"/>
    </location>
</feature>
<sequence>MGRRLEQGRSREEAMAEATAHLEAITAQKPAPQLQLQPSGVQLGQRSGDDRAPPAKRLPALPPSAPAPRKQFQKGVCGGCNLNAGDWNGLVEHWFAQWVLCYQGGHVQCPFAVTQATKIADVTARVNMWLVRNGKQPLPMPPPKGPLSMRREVAPAYGSAPQLTHAPPPYGPRPPPMQLSSIAAIPQQPLHQPFPQIPPPAIFPAPALSPLSPCPPAL</sequence>
<feature type="compositionally biased region" description="Low complexity" evidence="1">
    <location>
        <begin position="27"/>
        <end position="38"/>
    </location>
</feature>
<evidence type="ECO:0000313" key="3">
    <source>
        <dbReference type="Proteomes" id="UP000664859"/>
    </source>
</evidence>
<reference evidence="2" key="1">
    <citation type="submission" date="2021-02" db="EMBL/GenBank/DDBJ databases">
        <title>First Annotated Genome of the Yellow-green Alga Tribonema minus.</title>
        <authorList>
            <person name="Mahan K.M."/>
        </authorList>
    </citation>
    <scope>NUCLEOTIDE SEQUENCE</scope>
    <source>
        <strain evidence="2">UTEX B ZZ1240</strain>
    </source>
</reference>
<name>A0A836CKP6_9STRA</name>
<feature type="region of interest" description="Disordered" evidence="1">
    <location>
        <begin position="27"/>
        <end position="70"/>
    </location>
</feature>
<comment type="caution">
    <text evidence="2">The sequence shown here is derived from an EMBL/GenBank/DDBJ whole genome shotgun (WGS) entry which is preliminary data.</text>
</comment>
<evidence type="ECO:0000256" key="1">
    <source>
        <dbReference type="SAM" id="MobiDB-lite"/>
    </source>
</evidence>
<keyword evidence="3" id="KW-1185">Reference proteome</keyword>
<dbReference type="Proteomes" id="UP000664859">
    <property type="component" value="Unassembled WGS sequence"/>
</dbReference>
<evidence type="ECO:0000313" key="2">
    <source>
        <dbReference type="EMBL" id="KAG5188858.1"/>
    </source>
</evidence>
<organism evidence="2 3">
    <name type="scientific">Tribonema minus</name>
    <dbReference type="NCBI Taxonomy" id="303371"/>
    <lineage>
        <taxon>Eukaryota</taxon>
        <taxon>Sar</taxon>
        <taxon>Stramenopiles</taxon>
        <taxon>Ochrophyta</taxon>
        <taxon>PX clade</taxon>
        <taxon>Xanthophyceae</taxon>
        <taxon>Tribonematales</taxon>
        <taxon>Tribonemataceae</taxon>
        <taxon>Tribonema</taxon>
    </lineage>
</organism>
<protein>
    <submittedName>
        <fullName evidence="2">Uncharacterized protein</fullName>
    </submittedName>
</protein>
<proteinExistence type="predicted"/>
<feature type="region of interest" description="Disordered" evidence="1">
    <location>
        <begin position="159"/>
        <end position="179"/>
    </location>
</feature>
<dbReference type="EMBL" id="JAFCMP010000062">
    <property type="protein sequence ID" value="KAG5188858.1"/>
    <property type="molecule type" value="Genomic_DNA"/>
</dbReference>
<accession>A0A836CKP6</accession>
<gene>
    <name evidence="2" type="ORF">JKP88DRAFT_233862</name>
</gene>